<dbReference type="CDD" id="cd16413">
    <property type="entry name" value="DGQHR_domain"/>
    <property type="match status" value="1"/>
</dbReference>
<proteinExistence type="predicted"/>
<dbReference type="InterPro" id="IPR017642">
    <property type="entry name" value="DNA_S_mod_DndB"/>
</dbReference>
<sequence>MTLKIKNVKGDTHLIVRALRTTQKSGIDTFSFFLPGSKLIDIANISRIKKDVDDNLKGFQRKEIKNHVSGIVEYLDEGDVLFPNAIILALDSDTQFKQARGTKPEGDESVADAGTLLIPYGKDENKKAWVVDGQQRTLALSKTTNSNIPVPVVGFISSDIDVQRQQFIIVNKAKPLPARLINELLPEVSITLPRDLKLRKLPSELCNMLDSDPGSPFSKLIKRVSDENTSAVITDSSIEKMIQKSL</sequence>
<protein>
    <recommendedName>
        <fullName evidence="2">DGQHR domain-containing protein</fullName>
    </recommendedName>
</protein>
<name>A0A382YVH2_9ZZZZ</name>
<evidence type="ECO:0008006" key="2">
    <source>
        <dbReference type="Google" id="ProtNLM"/>
    </source>
</evidence>
<dbReference type="Pfam" id="PF14072">
    <property type="entry name" value="DndB"/>
    <property type="match status" value="1"/>
</dbReference>
<dbReference type="NCBIfam" id="TIGR03187">
    <property type="entry name" value="DGQHR"/>
    <property type="match status" value="1"/>
</dbReference>
<reference evidence="1" key="1">
    <citation type="submission" date="2018-05" db="EMBL/GenBank/DDBJ databases">
        <authorList>
            <person name="Lanie J.A."/>
            <person name="Ng W.-L."/>
            <person name="Kazmierczak K.M."/>
            <person name="Andrzejewski T.M."/>
            <person name="Davidsen T.M."/>
            <person name="Wayne K.J."/>
            <person name="Tettelin H."/>
            <person name="Glass J.I."/>
            <person name="Rusch D."/>
            <person name="Podicherti R."/>
            <person name="Tsui H.-C.T."/>
            <person name="Winkler M.E."/>
        </authorList>
    </citation>
    <scope>NUCLEOTIDE SEQUENCE</scope>
</reference>
<gene>
    <name evidence="1" type="ORF">METZ01_LOCUS439975</name>
</gene>
<dbReference type="EMBL" id="UINC01178775">
    <property type="protein sequence ID" value="SVD87121.1"/>
    <property type="molecule type" value="Genomic_DNA"/>
</dbReference>
<dbReference type="AlphaFoldDB" id="A0A382YVH2"/>
<dbReference type="InterPro" id="IPR017601">
    <property type="entry name" value="DGQHR-contain_dom"/>
</dbReference>
<evidence type="ECO:0000313" key="1">
    <source>
        <dbReference type="EMBL" id="SVD87121.1"/>
    </source>
</evidence>
<accession>A0A382YVH2</accession>
<organism evidence="1">
    <name type="scientific">marine metagenome</name>
    <dbReference type="NCBI Taxonomy" id="408172"/>
    <lineage>
        <taxon>unclassified sequences</taxon>
        <taxon>metagenomes</taxon>
        <taxon>ecological metagenomes</taxon>
    </lineage>
</organism>
<feature type="non-terminal residue" evidence="1">
    <location>
        <position position="246"/>
    </location>
</feature>